<protein>
    <submittedName>
        <fullName evidence="1">20978_t:CDS:1</fullName>
    </submittedName>
</protein>
<name>A0ACA9S3P3_9GLOM</name>
<accession>A0ACA9S3P3</accession>
<reference evidence="1" key="1">
    <citation type="submission" date="2021-06" db="EMBL/GenBank/DDBJ databases">
        <authorList>
            <person name="Kallberg Y."/>
            <person name="Tangrot J."/>
            <person name="Rosling A."/>
        </authorList>
    </citation>
    <scope>NUCLEOTIDE SEQUENCE</scope>
    <source>
        <strain evidence="1">MA461A</strain>
    </source>
</reference>
<feature type="non-terminal residue" evidence="1">
    <location>
        <position position="1"/>
    </location>
</feature>
<feature type="non-terminal residue" evidence="1">
    <location>
        <position position="46"/>
    </location>
</feature>
<keyword evidence="2" id="KW-1185">Reference proteome</keyword>
<evidence type="ECO:0000313" key="2">
    <source>
        <dbReference type="Proteomes" id="UP000789920"/>
    </source>
</evidence>
<evidence type="ECO:0000313" key="1">
    <source>
        <dbReference type="EMBL" id="CAG8823444.1"/>
    </source>
</evidence>
<gene>
    <name evidence="1" type="ORF">RPERSI_LOCUS26021</name>
</gene>
<organism evidence="1 2">
    <name type="scientific">Racocetra persica</name>
    <dbReference type="NCBI Taxonomy" id="160502"/>
    <lineage>
        <taxon>Eukaryota</taxon>
        <taxon>Fungi</taxon>
        <taxon>Fungi incertae sedis</taxon>
        <taxon>Mucoromycota</taxon>
        <taxon>Glomeromycotina</taxon>
        <taxon>Glomeromycetes</taxon>
        <taxon>Diversisporales</taxon>
        <taxon>Gigasporaceae</taxon>
        <taxon>Racocetra</taxon>
    </lineage>
</organism>
<sequence length="46" mass="5285">ISTVNHISGHYSCFTDKNHFQKSTRTGICGYLWVSADFCRYPWVSA</sequence>
<comment type="caution">
    <text evidence="1">The sequence shown here is derived from an EMBL/GenBank/DDBJ whole genome shotgun (WGS) entry which is preliminary data.</text>
</comment>
<dbReference type="Proteomes" id="UP000789920">
    <property type="component" value="Unassembled WGS sequence"/>
</dbReference>
<dbReference type="EMBL" id="CAJVQC010087557">
    <property type="protein sequence ID" value="CAG8823444.1"/>
    <property type="molecule type" value="Genomic_DNA"/>
</dbReference>
<proteinExistence type="predicted"/>